<dbReference type="Proteomes" id="UP000243519">
    <property type="component" value="Unassembled WGS sequence"/>
</dbReference>
<sequence>MPDNEIDQEAKPSGFKSYRRIFRYADRKAWFLYSMSFLAATVSILGIFYGWKLGLVCVLAALPLLLLSGYFRIHLESKLEEDTSTRFASSAAIATEAVLAIRTVSSLTLENRILQIYQERLDVVAHQSVKTLTFTTFWYALTQSITFLAMALGF</sequence>
<dbReference type="PANTHER" id="PTHR24221">
    <property type="entry name" value="ATP-BINDING CASSETTE SUB-FAMILY B"/>
    <property type="match status" value="1"/>
</dbReference>
<keyword evidence="5 6" id="KW-0472">Membrane</keyword>
<feature type="transmembrane region" description="Helical" evidence="6">
    <location>
        <begin position="53"/>
        <end position="71"/>
    </location>
</feature>
<dbReference type="SUPFAM" id="SSF90123">
    <property type="entry name" value="ABC transporter transmembrane region"/>
    <property type="match status" value="1"/>
</dbReference>
<dbReference type="Pfam" id="PF00664">
    <property type="entry name" value="ABC_membrane"/>
    <property type="match status" value="1"/>
</dbReference>
<accession>A0A178FSH4</accession>
<evidence type="ECO:0000256" key="4">
    <source>
        <dbReference type="ARBA" id="ARBA00022989"/>
    </source>
</evidence>
<gene>
    <name evidence="8" type="ORF">A7D00_0676</name>
</gene>
<evidence type="ECO:0000313" key="8">
    <source>
        <dbReference type="EMBL" id="OAL75078.1"/>
    </source>
</evidence>
<dbReference type="Gene3D" id="1.20.1560.10">
    <property type="entry name" value="ABC transporter type 1, transmembrane domain"/>
    <property type="match status" value="1"/>
</dbReference>
<dbReference type="GO" id="GO:0005524">
    <property type="term" value="F:ATP binding"/>
    <property type="evidence" value="ECO:0007669"/>
    <property type="project" value="InterPro"/>
</dbReference>
<dbReference type="InterPro" id="IPR036640">
    <property type="entry name" value="ABC1_TM_sf"/>
</dbReference>
<keyword evidence="3 6" id="KW-0812">Transmembrane</keyword>
<name>A0A178FSH4_TRIVO</name>
<evidence type="ECO:0000313" key="9">
    <source>
        <dbReference type="Proteomes" id="UP000243519"/>
    </source>
</evidence>
<feature type="domain" description="ABC transmembrane type-1" evidence="7">
    <location>
        <begin position="31"/>
        <end position="154"/>
    </location>
</feature>
<protein>
    <recommendedName>
        <fullName evidence="7">ABC transmembrane type-1 domain-containing protein</fullName>
    </recommendedName>
</protein>
<evidence type="ECO:0000256" key="6">
    <source>
        <dbReference type="SAM" id="Phobius"/>
    </source>
</evidence>
<dbReference type="InterPro" id="IPR011527">
    <property type="entry name" value="ABC1_TM_dom"/>
</dbReference>
<keyword evidence="9" id="KW-1185">Reference proteome</keyword>
<dbReference type="AlphaFoldDB" id="A0A178FSH4"/>
<evidence type="ECO:0000256" key="3">
    <source>
        <dbReference type="ARBA" id="ARBA00022692"/>
    </source>
</evidence>
<dbReference type="EMBL" id="LHPN01000001">
    <property type="protein sequence ID" value="OAL75078.1"/>
    <property type="molecule type" value="Genomic_DNA"/>
</dbReference>
<dbReference type="GO" id="GO:0016020">
    <property type="term" value="C:membrane"/>
    <property type="evidence" value="ECO:0007669"/>
    <property type="project" value="UniProtKB-SubCell"/>
</dbReference>
<evidence type="ECO:0000256" key="2">
    <source>
        <dbReference type="ARBA" id="ARBA00007577"/>
    </source>
</evidence>
<keyword evidence="4 6" id="KW-1133">Transmembrane helix</keyword>
<dbReference type="PANTHER" id="PTHR24221:SF631">
    <property type="entry name" value="MULTIDRUG RESISTANCE PROTEIN 3"/>
    <property type="match status" value="1"/>
</dbReference>
<dbReference type="GO" id="GO:0140359">
    <property type="term" value="F:ABC-type transporter activity"/>
    <property type="evidence" value="ECO:0007669"/>
    <property type="project" value="InterPro"/>
</dbReference>
<comment type="caution">
    <text evidence="8">The sequence shown here is derived from an EMBL/GenBank/DDBJ whole genome shotgun (WGS) entry which is preliminary data.</text>
</comment>
<dbReference type="PROSITE" id="PS50929">
    <property type="entry name" value="ABC_TM1F"/>
    <property type="match status" value="1"/>
</dbReference>
<evidence type="ECO:0000256" key="1">
    <source>
        <dbReference type="ARBA" id="ARBA00004141"/>
    </source>
</evidence>
<evidence type="ECO:0000259" key="7">
    <source>
        <dbReference type="PROSITE" id="PS50929"/>
    </source>
</evidence>
<organism evidence="8 9">
    <name type="scientific">Trichophyton violaceum</name>
    <dbReference type="NCBI Taxonomy" id="34388"/>
    <lineage>
        <taxon>Eukaryota</taxon>
        <taxon>Fungi</taxon>
        <taxon>Dikarya</taxon>
        <taxon>Ascomycota</taxon>
        <taxon>Pezizomycotina</taxon>
        <taxon>Eurotiomycetes</taxon>
        <taxon>Eurotiomycetidae</taxon>
        <taxon>Onygenales</taxon>
        <taxon>Arthrodermataceae</taxon>
        <taxon>Trichophyton</taxon>
    </lineage>
</organism>
<comment type="subcellular location">
    <subcellularLocation>
        <location evidence="1">Membrane</location>
        <topology evidence="1">Multi-pass membrane protein</topology>
    </subcellularLocation>
</comment>
<reference evidence="8 9" key="1">
    <citation type="submission" date="2016-05" db="EMBL/GenBank/DDBJ databases">
        <title>Genome sequencing of Trichophyton violaceum CMCC(F)T3l isolated from hair.</title>
        <authorList>
            <person name="Zhan P."/>
            <person name="Tao Y."/>
            <person name="Liu W."/>
        </authorList>
    </citation>
    <scope>NUCLEOTIDE SEQUENCE [LARGE SCALE GENOMIC DNA]</scope>
    <source>
        <strain evidence="9">CMCC(F)T3l</strain>
    </source>
</reference>
<dbReference type="InterPro" id="IPR039421">
    <property type="entry name" value="Type_1_exporter"/>
</dbReference>
<feature type="transmembrane region" description="Helical" evidence="6">
    <location>
        <begin position="29"/>
        <end position="47"/>
    </location>
</feature>
<proteinExistence type="inferred from homology"/>
<evidence type="ECO:0000256" key="5">
    <source>
        <dbReference type="ARBA" id="ARBA00023136"/>
    </source>
</evidence>
<comment type="similarity">
    <text evidence="2">Belongs to the ABC transporter superfamily. ABCB family. Multidrug resistance exporter (TC 3.A.1.201) subfamily.</text>
</comment>